<name>G4ZS16_PHYSP</name>
<dbReference type="AlphaFoldDB" id="G4ZS16"/>
<dbReference type="GeneID" id="20642278"/>
<feature type="compositionally biased region" description="Low complexity" evidence="1">
    <location>
        <begin position="393"/>
        <end position="409"/>
    </location>
</feature>
<feature type="compositionally biased region" description="Basic and acidic residues" evidence="1">
    <location>
        <begin position="348"/>
        <end position="364"/>
    </location>
</feature>
<evidence type="ECO:0000256" key="1">
    <source>
        <dbReference type="SAM" id="MobiDB-lite"/>
    </source>
</evidence>
<keyword evidence="3" id="KW-1185">Reference proteome</keyword>
<dbReference type="Proteomes" id="UP000002640">
    <property type="component" value="Unassembled WGS sequence"/>
</dbReference>
<sequence>MAAPKTKRGGAPARDLFSTGSFDLSELKVEKVVRALELDSANHDMFICYYNFFAAHNSGLYKEIEAKHSLKRDDMVEWIAETMGSEVLSCVNYKPNSKKEEKGEMPDPLVVAIALRVYDEGNLSLMYQLGELTDYVTNRHRPHALRSKKHQERRDNSGLPYLDEKQVAHTLGLGFVRKLQHAPCTGWHEPKAAQEGRQYPEVSSESSEPYAWTAEERGRLRQIAKQVQSDELQQSMIDVGGDHLYDVIRTRLKQADPTVWKEEKDKVGLRREYILRRDRYAAQVKPKKLSERRKELHLKVDNTPDLRFKENRELRVAADSRNGSSPPPAPVVATPRRGRGSKTTPKQPDSREAPKDSVRSENKAKSNTSSSQLSSTPARLKADGTPDMRFRSNKTQAANAASSSTTNPDSSERVILTGPRGGKYYIDAKGKKRYI</sequence>
<dbReference type="STRING" id="1094619.G4ZS16"/>
<dbReference type="InParanoid" id="G4ZS16"/>
<dbReference type="EMBL" id="JH159156">
    <property type="protein sequence ID" value="EGZ14195.1"/>
    <property type="molecule type" value="Genomic_DNA"/>
</dbReference>
<organism evidence="2 3">
    <name type="scientific">Phytophthora sojae (strain P6497)</name>
    <name type="common">Soybean stem and root rot agent</name>
    <name type="synonym">Phytophthora megasperma f. sp. glycines</name>
    <dbReference type="NCBI Taxonomy" id="1094619"/>
    <lineage>
        <taxon>Eukaryota</taxon>
        <taxon>Sar</taxon>
        <taxon>Stramenopiles</taxon>
        <taxon>Oomycota</taxon>
        <taxon>Peronosporomycetes</taxon>
        <taxon>Peronosporales</taxon>
        <taxon>Peronosporaceae</taxon>
        <taxon>Phytophthora</taxon>
    </lineage>
</organism>
<feature type="region of interest" description="Disordered" evidence="1">
    <location>
        <begin position="316"/>
        <end position="416"/>
    </location>
</feature>
<dbReference type="RefSeq" id="XP_009531624.1">
    <property type="nucleotide sequence ID" value="XM_009533329.1"/>
</dbReference>
<proteinExistence type="predicted"/>
<feature type="compositionally biased region" description="Basic and acidic residues" evidence="1">
    <location>
        <begin position="380"/>
        <end position="390"/>
    </location>
</feature>
<evidence type="ECO:0000313" key="2">
    <source>
        <dbReference type="EMBL" id="EGZ14195.1"/>
    </source>
</evidence>
<dbReference type="KEGG" id="psoj:PHYSODRAFT_303439"/>
<feature type="compositionally biased region" description="Low complexity" evidence="1">
    <location>
        <begin position="366"/>
        <end position="375"/>
    </location>
</feature>
<evidence type="ECO:0000313" key="3">
    <source>
        <dbReference type="Proteomes" id="UP000002640"/>
    </source>
</evidence>
<gene>
    <name evidence="2" type="ORF">PHYSODRAFT_303439</name>
</gene>
<accession>G4ZS16</accession>
<protein>
    <submittedName>
        <fullName evidence="2">Uncharacterized protein</fullName>
    </submittedName>
</protein>
<reference evidence="2 3" key="1">
    <citation type="journal article" date="2006" name="Science">
        <title>Phytophthora genome sequences uncover evolutionary origins and mechanisms of pathogenesis.</title>
        <authorList>
            <person name="Tyler B.M."/>
            <person name="Tripathy S."/>
            <person name="Zhang X."/>
            <person name="Dehal P."/>
            <person name="Jiang R.H."/>
            <person name="Aerts A."/>
            <person name="Arredondo F.D."/>
            <person name="Baxter L."/>
            <person name="Bensasson D."/>
            <person name="Beynon J.L."/>
            <person name="Chapman J."/>
            <person name="Damasceno C.M."/>
            <person name="Dorrance A.E."/>
            <person name="Dou D."/>
            <person name="Dickerman A.W."/>
            <person name="Dubchak I.L."/>
            <person name="Garbelotto M."/>
            <person name="Gijzen M."/>
            <person name="Gordon S.G."/>
            <person name="Govers F."/>
            <person name="Grunwald N.J."/>
            <person name="Huang W."/>
            <person name="Ivors K.L."/>
            <person name="Jones R.W."/>
            <person name="Kamoun S."/>
            <person name="Krampis K."/>
            <person name="Lamour K.H."/>
            <person name="Lee M.K."/>
            <person name="McDonald W.H."/>
            <person name="Medina M."/>
            <person name="Meijer H.J."/>
            <person name="Nordberg E.K."/>
            <person name="Maclean D.J."/>
            <person name="Ospina-Giraldo M.D."/>
            <person name="Morris P.F."/>
            <person name="Phuntumart V."/>
            <person name="Putnam N.H."/>
            <person name="Rash S."/>
            <person name="Rose J.K."/>
            <person name="Sakihama Y."/>
            <person name="Salamov A.A."/>
            <person name="Savidor A."/>
            <person name="Scheuring C.F."/>
            <person name="Smith B.M."/>
            <person name="Sobral B.W."/>
            <person name="Terry A."/>
            <person name="Torto-Alalibo T.A."/>
            <person name="Win J."/>
            <person name="Xu Z."/>
            <person name="Zhang H."/>
            <person name="Grigoriev I.V."/>
            <person name="Rokhsar D.S."/>
            <person name="Boore J.L."/>
        </authorList>
    </citation>
    <scope>NUCLEOTIDE SEQUENCE [LARGE SCALE GENOMIC DNA]</scope>
    <source>
        <strain evidence="2 3">P6497</strain>
    </source>
</reference>